<dbReference type="AlphaFoldDB" id="A0A392QTM5"/>
<keyword evidence="3" id="KW-1185">Reference proteome</keyword>
<proteinExistence type="predicted"/>
<dbReference type="EMBL" id="LXQA010158836">
    <property type="protein sequence ID" value="MCI27359.1"/>
    <property type="molecule type" value="Genomic_DNA"/>
</dbReference>
<evidence type="ECO:0000256" key="1">
    <source>
        <dbReference type="SAM" id="MobiDB-lite"/>
    </source>
</evidence>
<accession>A0A392QTM5</accession>
<evidence type="ECO:0000313" key="2">
    <source>
        <dbReference type="EMBL" id="MCI27359.1"/>
    </source>
</evidence>
<dbReference type="Proteomes" id="UP000265520">
    <property type="component" value="Unassembled WGS sequence"/>
</dbReference>
<protein>
    <recommendedName>
        <fullName evidence="4">Retrotransposon gag domain-containing protein</fullName>
    </recommendedName>
</protein>
<feature type="region of interest" description="Disordered" evidence="1">
    <location>
        <begin position="21"/>
        <end position="45"/>
    </location>
</feature>
<organism evidence="2 3">
    <name type="scientific">Trifolium medium</name>
    <dbReference type="NCBI Taxonomy" id="97028"/>
    <lineage>
        <taxon>Eukaryota</taxon>
        <taxon>Viridiplantae</taxon>
        <taxon>Streptophyta</taxon>
        <taxon>Embryophyta</taxon>
        <taxon>Tracheophyta</taxon>
        <taxon>Spermatophyta</taxon>
        <taxon>Magnoliopsida</taxon>
        <taxon>eudicotyledons</taxon>
        <taxon>Gunneridae</taxon>
        <taxon>Pentapetalae</taxon>
        <taxon>rosids</taxon>
        <taxon>fabids</taxon>
        <taxon>Fabales</taxon>
        <taxon>Fabaceae</taxon>
        <taxon>Papilionoideae</taxon>
        <taxon>50 kb inversion clade</taxon>
        <taxon>NPAAA clade</taxon>
        <taxon>Hologalegina</taxon>
        <taxon>IRL clade</taxon>
        <taxon>Trifolieae</taxon>
        <taxon>Trifolium</taxon>
    </lineage>
</organism>
<evidence type="ECO:0000313" key="3">
    <source>
        <dbReference type="Proteomes" id="UP000265520"/>
    </source>
</evidence>
<reference evidence="2 3" key="1">
    <citation type="journal article" date="2018" name="Front. Plant Sci.">
        <title>Red Clover (Trifolium pratense) and Zigzag Clover (T. medium) - A Picture of Genomic Similarities and Differences.</title>
        <authorList>
            <person name="Dluhosova J."/>
            <person name="Istvanek J."/>
            <person name="Nedelnik J."/>
            <person name="Repkova J."/>
        </authorList>
    </citation>
    <scope>NUCLEOTIDE SEQUENCE [LARGE SCALE GENOMIC DNA]</scope>
    <source>
        <strain evidence="3">cv. 10/8</strain>
        <tissue evidence="2">Leaf</tissue>
    </source>
</reference>
<evidence type="ECO:0008006" key="4">
    <source>
        <dbReference type="Google" id="ProtNLM"/>
    </source>
</evidence>
<feature type="compositionally biased region" description="Basic and acidic residues" evidence="1">
    <location>
        <begin position="34"/>
        <end position="43"/>
    </location>
</feature>
<name>A0A392QTM5_9FABA</name>
<comment type="caution">
    <text evidence="2">The sequence shown here is derived from an EMBL/GenBank/DDBJ whole genome shotgun (WGS) entry which is preliminary data.</text>
</comment>
<sequence>MPKDTRVYGNYAVMLPSTAAPKHRGKGYGIQPRNHAESKKELRPPGVSECAKRLRLFKFLLTGRAKDWLDTLPNGTINTWNVSSTIGFLKLHALLSTIRCKTLM</sequence>